<dbReference type="Pfam" id="PF22191">
    <property type="entry name" value="IBR_1"/>
    <property type="match status" value="1"/>
</dbReference>
<dbReference type="PROSITE" id="PS51873">
    <property type="entry name" value="TRIAD"/>
    <property type="match status" value="1"/>
</dbReference>
<dbReference type="CDD" id="cd20335">
    <property type="entry name" value="BRcat_RBR"/>
    <property type="match status" value="1"/>
</dbReference>
<name>A0A1R2ANM7_9CILI</name>
<feature type="transmembrane region" description="Helical" evidence="14">
    <location>
        <begin position="361"/>
        <end position="389"/>
    </location>
</feature>
<dbReference type="GO" id="GO:0008270">
    <property type="term" value="F:zinc ion binding"/>
    <property type="evidence" value="ECO:0007669"/>
    <property type="project" value="UniProtKB-KW"/>
</dbReference>
<evidence type="ECO:0000256" key="13">
    <source>
        <dbReference type="ARBA" id="ARBA00023136"/>
    </source>
</evidence>
<keyword evidence="13 14" id="KW-0472">Membrane</keyword>
<dbReference type="SMART" id="SM00647">
    <property type="entry name" value="IBR"/>
    <property type="match status" value="2"/>
</dbReference>
<dbReference type="Gene3D" id="1.20.120.1750">
    <property type="match status" value="1"/>
</dbReference>
<evidence type="ECO:0000256" key="12">
    <source>
        <dbReference type="ARBA" id="ARBA00022989"/>
    </source>
</evidence>
<dbReference type="Gene3D" id="3.30.40.10">
    <property type="entry name" value="Zinc/RING finger domain, C3HC4 (zinc finger)"/>
    <property type="match status" value="1"/>
</dbReference>
<keyword evidence="12 14" id="KW-1133">Transmembrane helix</keyword>
<dbReference type="EMBL" id="MPUH01001839">
    <property type="protein sequence ID" value="OMJ66045.1"/>
    <property type="molecule type" value="Genomic_DNA"/>
</dbReference>
<dbReference type="FunFam" id="3.30.40.10:FF:000051">
    <property type="entry name" value="RBR-type E3 ubiquitin transferase"/>
    <property type="match status" value="1"/>
</dbReference>
<reference evidence="16 17" key="1">
    <citation type="submission" date="2016-11" db="EMBL/GenBank/DDBJ databases">
        <title>The macronuclear genome of Stentor coeruleus: a giant cell with tiny introns.</title>
        <authorList>
            <person name="Slabodnick M."/>
            <person name="Ruby J.G."/>
            <person name="Reiff S.B."/>
            <person name="Swart E.C."/>
            <person name="Gosai S."/>
            <person name="Prabakaran S."/>
            <person name="Witkowska E."/>
            <person name="Larue G.E."/>
            <person name="Fisher S."/>
            <person name="Freeman R.M."/>
            <person name="Gunawardena J."/>
            <person name="Chu W."/>
            <person name="Stover N.A."/>
            <person name="Gregory B.D."/>
            <person name="Nowacki M."/>
            <person name="Derisi J."/>
            <person name="Roy S.W."/>
            <person name="Marshall W.F."/>
            <person name="Sood P."/>
        </authorList>
    </citation>
    <scope>NUCLEOTIDE SEQUENCE [LARGE SCALE GENOMIC DNA]</scope>
    <source>
        <strain evidence="16">WM001</strain>
    </source>
</reference>
<evidence type="ECO:0000259" key="15">
    <source>
        <dbReference type="PROSITE" id="PS51873"/>
    </source>
</evidence>
<protein>
    <recommendedName>
        <fullName evidence="4">RBR-type E3 ubiquitin transferase</fullName>
        <ecNumber evidence="4">2.3.2.31</ecNumber>
    </recommendedName>
</protein>
<keyword evidence="6 14" id="KW-0812">Transmembrane</keyword>
<keyword evidence="10" id="KW-0833">Ubl conjugation pathway</keyword>
<comment type="subcellular location">
    <subcellularLocation>
        <location evidence="2">Membrane</location>
        <topology evidence="2">Single-pass membrane protein</topology>
    </subcellularLocation>
</comment>
<feature type="domain" description="RING-type" evidence="15">
    <location>
        <begin position="122"/>
        <end position="321"/>
    </location>
</feature>
<dbReference type="GO" id="GO:0005737">
    <property type="term" value="C:cytoplasm"/>
    <property type="evidence" value="ECO:0007669"/>
    <property type="project" value="UniProtKB-ARBA"/>
</dbReference>
<feature type="transmembrane region" description="Helical" evidence="14">
    <location>
        <begin position="401"/>
        <end position="429"/>
    </location>
</feature>
<comment type="pathway">
    <text evidence="3">Protein modification; protein ubiquitination.</text>
</comment>
<evidence type="ECO:0000256" key="7">
    <source>
        <dbReference type="ARBA" id="ARBA00022723"/>
    </source>
</evidence>
<dbReference type="InterPro" id="IPR031127">
    <property type="entry name" value="E3_UB_ligase_RBR"/>
</dbReference>
<dbReference type="Pfam" id="PF01485">
    <property type="entry name" value="IBR"/>
    <property type="match status" value="1"/>
</dbReference>
<dbReference type="EC" id="2.3.2.31" evidence="4"/>
<evidence type="ECO:0000256" key="1">
    <source>
        <dbReference type="ARBA" id="ARBA00001798"/>
    </source>
</evidence>
<keyword evidence="8" id="KW-0677">Repeat</keyword>
<keyword evidence="17" id="KW-1185">Reference proteome</keyword>
<dbReference type="GO" id="GO:0031090">
    <property type="term" value="C:organelle membrane"/>
    <property type="evidence" value="ECO:0007669"/>
    <property type="project" value="UniProtKB-ARBA"/>
</dbReference>
<keyword evidence="9" id="KW-0863">Zinc-finger</keyword>
<evidence type="ECO:0000256" key="8">
    <source>
        <dbReference type="ARBA" id="ARBA00022737"/>
    </source>
</evidence>
<evidence type="ECO:0000256" key="11">
    <source>
        <dbReference type="ARBA" id="ARBA00022833"/>
    </source>
</evidence>
<evidence type="ECO:0000313" key="17">
    <source>
        <dbReference type="Proteomes" id="UP000187209"/>
    </source>
</evidence>
<dbReference type="InterPro" id="IPR002867">
    <property type="entry name" value="IBR_dom"/>
</dbReference>
<evidence type="ECO:0000313" key="16">
    <source>
        <dbReference type="EMBL" id="OMJ66045.1"/>
    </source>
</evidence>
<dbReference type="Proteomes" id="UP000187209">
    <property type="component" value="Unassembled WGS sequence"/>
</dbReference>
<gene>
    <name evidence="16" type="ORF">SteCoe_37250</name>
</gene>
<evidence type="ECO:0000256" key="6">
    <source>
        <dbReference type="ARBA" id="ARBA00022692"/>
    </source>
</evidence>
<dbReference type="SUPFAM" id="SSF57850">
    <property type="entry name" value="RING/U-box"/>
    <property type="match status" value="3"/>
</dbReference>
<keyword evidence="11" id="KW-0862">Zinc</keyword>
<accession>A0A1R2ANM7</accession>
<comment type="catalytic activity">
    <reaction evidence="1">
        <text>[E2 ubiquitin-conjugating enzyme]-S-ubiquitinyl-L-cysteine + [acceptor protein]-L-lysine = [E2 ubiquitin-conjugating enzyme]-L-cysteine + [acceptor protein]-N(6)-ubiquitinyl-L-lysine.</text>
        <dbReference type="EC" id="2.3.2.31"/>
    </reaction>
</comment>
<dbReference type="GO" id="GO:0061630">
    <property type="term" value="F:ubiquitin protein ligase activity"/>
    <property type="evidence" value="ECO:0007669"/>
    <property type="project" value="UniProtKB-EC"/>
</dbReference>
<keyword evidence="7" id="KW-0479">Metal-binding</keyword>
<proteinExistence type="predicted"/>
<evidence type="ECO:0000256" key="4">
    <source>
        <dbReference type="ARBA" id="ARBA00012251"/>
    </source>
</evidence>
<keyword evidence="5" id="KW-0808">Transferase</keyword>
<dbReference type="InterPro" id="IPR044066">
    <property type="entry name" value="TRIAD_supradom"/>
</dbReference>
<evidence type="ECO:0000256" key="3">
    <source>
        <dbReference type="ARBA" id="ARBA00004906"/>
    </source>
</evidence>
<comment type="caution">
    <text evidence="16">The sequence shown here is derived from an EMBL/GenBank/DDBJ whole genome shotgun (WGS) entry which is preliminary data.</text>
</comment>
<dbReference type="PANTHER" id="PTHR11685">
    <property type="entry name" value="RBR FAMILY RING FINGER AND IBR DOMAIN-CONTAINING"/>
    <property type="match status" value="1"/>
</dbReference>
<organism evidence="16 17">
    <name type="scientific">Stentor coeruleus</name>
    <dbReference type="NCBI Taxonomy" id="5963"/>
    <lineage>
        <taxon>Eukaryota</taxon>
        <taxon>Sar</taxon>
        <taxon>Alveolata</taxon>
        <taxon>Ciliophora</taxon>
        <taxon>Postciliodesmatophora</taxon>
        <taxon>Heterotrichea</taxon>
        <taxon>Heterotrichida</taxon>
        <taxon>Stentoridae</taxon>
        <taxon>Stentor</taxon>
    </lineage>
</organism>
<evidence type="ECO:0000256" key="14">
    <source>
        <dbReference type="SAM" id="Phobius"/>
    </source>
</evidence>
<dbReference type="InterPro" id="IPR013083">
    <property type="entry name" value="Znf_RING/FYVE/PHD"/>
</dbReference>
<dbReference type="GO" id="GO:0016567">
    <property type="term" value="P:protein ubiquitination"/>
    <property type="evidence" value="ECO:0007669"/>
    <property type="project" value="InterPro"/>
</dbReference>
<evidence type="ECO:0000256" key="10">
    <source>
        <dbReference type="ARBA" id="ARBA00022786"/>
    </source>
</evidence>
<evidence type="ECO:0000256" key="2">
    <source>
        <dbReference type="ARBA" id="ARBA00004167"/>
    </source>
</evidence>
<dbReference type="AlphaFoldDB" id="A0A1R2ANM7"/>
<evidence type="ECO:0000256" key="9">
    <source>
        <dbReference type="ARBA" id="ARBA00022771"/>
    </source>
</evidence>
<dbReference type="OrthoDB" id="1431934at2759"/>
<sequence>MEIIYNQEEEKFSENIYSFRAGIFAFLLEMGYPMNLINSAVNYTESLEIDDLITFMTKGEKGWEHEFIPNDQNNCKICGELNSEHLEYLSIQYEDRDVIKDNFRTIEIRNSQHFNEVYYENNEQNCGICFEANEYLWSLPNCQMHFFCQNCIKQYLETKISNAKVLKISCPGEKCPEIFSYDDISPFLSENYLAKYGKFIKKQQLINDPSIKFCIVPNCEGIIKGSREFPHIICPECNFEICFLCGKAWHDDKTCDEIQKIEYEIWAQDKDVKDCPNCKYKIEKNKGCDHMTCVICNYEFCWICLDVWRDNHFEEGCRAIQAPDIDDDHHDDAIPLVDPDPYVDDIYDNHHHGRSLSKKQIILLIILLPLIIPLALLIGPAAVSIYIVFDKVHDNECKKWTICIAVLIGAIILTPLIDVLMILALPYTIPTLIKNIDNL</sequence>
<evidence type="ECO:0000256" key="5">
    <source>
        <dbReference type="ARBA" id="ARBA00022679"/>
    </source>
</evidence>
<dbReference type="CDD" id="cd20336">
    <property type="entry name" value="Rcat_RBR"/>
    <property type="match status" value="1"/>
</dbReference>